<comment type="caution">
    <text evidence="2">The sequence shown here is derived from an EMBL/GenBank/DDBJ whole genome shotgun (WGS) entry which is preliminary data.</text>
</comment>
<accession>A0AAW0DMJ2</accession>
<dbReference type="EMBL" id="JAWWNJ010000007">
    <property type="protein sequence ID" value="KAK7052472.1"/>
    <property type="molecule type" value="Genomic_DNA"/>
</dbReference>
<feature type="compositionally biased region" description="Polar residues" evidence="1">
    <location>
        <begin position="155"/>
        <end position="165"/>
    </location>
</feature>
<dbReference type="Proteomes" id="UP001362999">
    <property type="component" value="Unassembled WGS sequence"/>
</dbReference>
<name>A0AAW0DMJ2_9AGAR</name>
<feature type="compositionally biased region" description="Polar residues" evidence="1">
    <location>
        <begin position="124"/>
        <end position="142"/>
    </location>
</feature>
<keyword evidence="3" id="KW-1185">Reference proteome</keyword>
<feature type="compositionally biased region" description="Low complexity" evidence="1">
    <location>
        <begin position="257"/>
        <end position="288"/>
    </location>
</feature>
<proteinExistence type="predicted"/>
<evidence type="ECO:0000313" key="2">
    <source>
        <dbReference type="EMBL" id="KAK7052472.1"/>
    </source>
</evidence>
<dbReference type="AlphaFoldDB" id="A0AAW0DMJ2"/>
<evidence type="ECO:0000256" key="1">
    <source>
        <dbReference type="SAM" id="MobiDB-lite"/>
    </source>
</evidence>
<reference evidence="2 3" key="1">
    <citation type="journal article" date="2024" name="J Genomics">
        <title>Draft genome sequencing and assembly of Favolaschia claudopus CIRM-BRFM 2984 isolated from oak limbs.</title>
        <authorList>
            <person name="Navarro D."/>
            <person name="Drula E."/>
            <person name="Chaduli D."/>
            <person name="Cazenave R."/>
            <person name="Ahrendt S."/>
            <person name="Wang J."/>
            <person name="Lipzen A."/>
            <person name="Daum C."/>
            <person name="Barry K."/>
            <person name="Grigoriev I.V."/>
            <person name="Favel A."/>
            <person name="Rosso M.N."/>
            <person name="Martin F."/>
        </authorList>
    </citation>
    <scope>NUCLEOTIDE SEQUENCE [LARGE SCALE GENOMIC DNA]</scope>
    <source>
        <strain evidence="2 3">CIRM-BRFM 2984</strain>
    </source>
</reference>
<feature type="region of interest" description="Disordered" evidence="1">
    <location>
        <begin position="66"/>
        <end position="182"/>
    </location>
</feature>
<feature type="region of interest" description="Disordered" evidence="1">
    <location>
        <begin position="257"/>
        <end position="298"/>
    </location>
</feature>
<gene>
    <name evidence="2" type="ORF">R3P38DRAFT_2860529</name>
</gene>
<feature type="compositionally biased region" description="Low complexity" evidence="1">
    <location>
        <begin position="73"/>
        <end position="83"/>
    </location>
</feature>
<evidence type="ECO:0000313" key="3">
    <source>
        <dbReference type="Proteomes" id="UP001362999"/>
    </source>
</evidence>
<dbReference type="PRINTS" id="PR01217">
    <property type="entry name" value="PRICHEXTENSN"/>
</dbReference>
<sequence length="298" mass="31782">MHFPRSLFAPHALLDDSTCDLLASVGPIESLDMLKQLLESGWSHWERFGNHLYVYLHNLNIPPLPLPPPRQKSSSSTASSASAPQLQLQGGSTAKKRSHSTHGTSADPAANPSQRRRGEALVNTPRTPSTSTLAPAPQSHSNHGYFPRPIPSSPLAHQSVPTTPRLTMPTHDPRYLPATPIHPSTIPSTYPLSRAAPASYYTAASAPFYSGHPYYASYSYPSQIQPHYTSHNPPSTPASLHNNPYAALASPAFSFPSPSPVTSLSHPVTTSPTPSHPSSAPSSSSFTPDPGPNNSTSG</sequence>
<organism evidence="2 3">
    <name type="scientific">Favolaschia claudopus</name>
    <dbReference type="NCBI Taxonomy" id="2862362"/>
    <lineage>
        <taxon>Eukaryota</taxon>
        <taxon>Fungi</taxon>
        <taxon>Dikarya</taxon>
        <taxon>Basidiomycota</taxon>
        <taxon>Agaricomycotina</taxon>
        <taxon>Agaricomycetes</taxon>
        <taxon>Agaricomycetidae</taxon>
        <taxon>Agaricales</taxon>
        <taxon>Marasmiineae</taxon>
        <taxon>Mycenaceae</taxon>
        <taxon>Favolaschia</taxon>
    </lineage>
</organism>
<protein>
    <submittedName>
        <fullName evidence="2">Uncharacterized protein</fullName>
    </submittedName>
</protein>